<protein>
    <submittedName>
        <fullName evidence="1">Uncharacterized protein</fullName>
    </submittedName>
</protein>
<sequence length="123" mass="14295">MSDWYVLVEGARYDDWVLLRTVHVDGDRAQAVARATELTRACRDDGKEWPVDTIPQVGRRVFRTSEASWLVEILRSHWHDEKKEPYTSSRLVRFSVAQLEHAEELVPAEPPVKSRLRRALGRD</sequence>
<accession>A0ABZ0M0R8</accession>
<evidence type="ECO:0000313" key="1">
    <source>
        <dbReference type="EMBL" id="WOX24644.1"/>
    </source>
</evidence>
<dbReference type="RefSeq" id="WP_318107090.1">
    <property type="nucleotide sequence ID" value="NZ_CP137573.1"/>
</dbReference>
<dbReference type="Proteomes" id="UP001301731">
    <property type="component" value="Chromosome"/>
</dbReference>
<gene>
    <name evidence="1" type="ORF">R2D22_25990</name>
</gene>
<name>A0ABZ0M0R8_9ACTN</name>
<dbReference type="EMBL" id="CP137573">
    <property type="protein sequence ID" value="WOX24644.1"/>
    <property type="molecule type" value="Genomic_DNA"/>
</dbReference>
<keyword evidence="2" id="KW-1185">Reference proteome</keyword>
<reference evidence="1 2" key="1">
    <citation type="submission" date="2023-10" db="EMBL/GenBank/DDBJ databases">
        <title>The genome sequence of Streptomyces sp. HUAS YS2.</title>
        <authorList>
            <person name="Mo P."/>
        </authorList>
    </citation>
    <scope>NUCLEOTIDE SEQUENCE [LARGE SCALE GENOMIC DNA]</scope>
    <source>
        <strain evidence="1 2">HUAS YS2</strain>
    </source>
</reference>
<organism evidence="1 2">
    <name type="scientific">Streptomyces solicathayae</name>
    <dbReference type="NCBI Taxonomy" id="3081768"/>
    <lineage>
        <taxon>Bacteria</taxon>
        <taxon>Bacillati</taxon>
        <taxon>Actinomycetota</taxon>
        <taxon>Actinomycetes</taxon>
        <taxon>Kitasatosporales</taxon>
        <taxon>Streptomycetaceae</taxon>
        <taxon>Streptomyces</taxon>
    </lineage>
</organism>
<proteinExistence type="predicted"/>
<evidence type="ECO:0000313" key="2">
    <source>
        <dbReference type="Proteomes" id="UP001301731"/>
    </source>
</evidence>